<evidence type="ECO:0000256" key="2">
    <source>
        <dbReference type="ARBA" id="ARBA00023125"/>
    </source>
</evidence>
<dbReference type="SUPFAM" id="SSF63829">
    <property type="entry name" value="Calcium-dependent phosphotriesterase"/>
    <property type="match status" value="1"/>
</dbReference>
<dbReference type="AlphaFoldDB" id="E3BGV0"/>
<keyword evidence="2" id="KW-0238">DNA-binding</keyword>
<feature type="signal peptide" evidence="5">
    <location>
        <begin position="1"/>
        <end position="19"/>
    </location>
</feature>
<dbReference type="Gene3D" id="2.130.10.10">
    <property type="entry name" value="YVTN repeat-like/Quinoprotein amine dehydrogenase"/>
    <property type="match status" value="2"/>
</dbReference>
<dbReference type="SMART" id="SM00342">
    <property type="entry name" value="HTH_ARAC"/>
    <property type="match status" value="1"/>
</dbReference>
<dbReference type="PRINTS" id="PR00032">
    <property type="entry name" value="HTHARAC"/>
</dbReference>
<dbReference type="PROSITE" id="PS01124">
    <property type="entry name" value="HTH_ARAC_FAMILY_2"/>
    <property type="match status" value="1"/>
</dbReference>
<evidence type="ECO:0000259" key="6">
    <source>
        <dbReference type="PROSITE" id="PS01124"/>
    </source>
</evidence>
<keyword evidence="5" id="KW-0732">Signal</keyword>
<dbReference type="eggNOG" id="COG3292">
    <property type="taxonomic scope" value="Bacteria"/>
</dbReference>
<evidence type="ECO:0000256" key="4">
    <source>
        <dbReference type="SAM" id="Phobius"/>
    </source>
</evidence>
<dbReference type="Pfam" id="PF12833">
    <property type="entry name" value="HTH_18"/>
    <property type="match status" value="1"/>
</dbReference>
<dbReference type="InterPro" id="IPR009057">
    <property type="entry name" value="Homeodomain-like_sf"/>
</dbReference>
<keyword evidence="1" id="KW-0805">Transcription regulation</keyword>
<reference evidence="7 8" key="1">
    <citation type="journal article" date="2012" name="Int. J. Syst. Evol. Microbiol.">
        <title>Vibrio caribbeanicus sp. nov., isolated from the marine sponge Scleritoderma cyanea.</title>
        <authorList>
            <person name="Hoffmann M."/>
            <person name="Monday S.R."/>
            <person name="Allard M.W."/>
            <person name="Strain E.A."/>
            <person name="Whittaker P."/>
            <person name="Naum M."/>
            <person name="McCarthy P.J."/>
            <person name="Lopez J.V."/>
            <person name="Fischer M."/>
            <person name="Brown E.W."/>
        </authorList>
    </citation>
    <scope>NUCLEOTIDE SEQUENCE [LARGE SCALE GENOMIC DNA]</scope>
    <source>
        <strain evidence="7 8">ATCC BAA-2122</strain>
    </source>
</reference>
<dbReference type="InterPro" id="IPR018060">
    <property type="entry name" value="HTH_AraC"/>
</dbReference>
<dbReference type="PANTHER" id="PTHR43280">
    <property type="entry name" value="ARAC-FAMILY TRANSCRIPTIONAL REGULATOR"/>
    <property type="match status" value="1"/>
</dbReference>
<dbReference type="InterPro" id="IPR020449">
    <property type="entry name" value="Tscrpt_reg_AraC-type_HTH"/>
</dbReference>
<dbReference type="SUPFAM" id="SSF46689">
    <property type="entry name" value="Homeodomain-like"/>
    <property type="match status" value="1"/>
</dbReference>
<dbReference type="SUPFAM" id="SSF101898">
    <property type="entry name" value="NHL repeat"/>
    <property type="match status" value="1"/>
</dbReference>
<dbReference type="RefSeq" id="WP_009600194.1">
    <property type="nucleotide sequence ID" value="NZ_AEIU01000050.1"/>
</dbReference>
<comment type="caution">
    <text evidence="7">The sequence shown here is derived from an EMBL/GenBank/DDBJ whole genome shotgun (WGS) entry which is preliminary data.</text>
</comment>
<evidence type="ECO:0000256" key="5">
    <source>
        <dbReference type="SAM" id="SignalP"/>
    </source>
</evidence>
<accession>E3BGV0</accession>
<dbReference type="GO" id="GO:0043565">
    <property type="term" value="F:sequence-specific DNA binding"/>
    <property type="evidence" value="ECO:0007669"/>
    <property type="project" value="InterPro"/>
</dbReference>
<dbReference type="EMBL" id="AEIU01000050">
    <property type="protein sequence ID" value="EFP97757.1"/>
    <property type="molecule type" value="Genomic_DNA"/>
</dbReference>
<keyword evidence="4" id="KW-1133">Transmembrane helix</keyword>
<dbReference type="Gene3D" id="2.60.40.10">
    <property type="entry name" value="Immunoglobulins"/>
    <property type="match status" value="1"/>
</dbReference>
<dbReference type="GO" id="GO:0003700">
    <property type="term" value="F:DNA-binding transcription factor activity"/>
    <property type="evidence" value="ECO:0007669"/>
    <property type="project" value="InterPro"/>
</dbReference>
<name>E3BGV0_9VIBR</name>
<dbReference type="Proteomes" id="UP000002943">
    <property type="component" value="Unassembled WGS sequence"/>
</dbReference>
<keyword evidence="4" id="KW-0812">Transmembrane</keyword>
<feature type="domain" description="HTH araC/xylS-type" evidence="6">
    <location>
        <begin position="984"/>
        <end position="1082"/>
    </location>
</feature>
<dbReference type="Gene3D" id="1.10.10.60">
    <property type="entry name" value="Homeodomain-like"/>
    <property type="match status" value="1"/>
</dbReference>
<feature type="chain" id="PRO_5003167058" evidence="5">
    <location>
        <begin position="20"/>
        <end position="1093"/>
    </location>
</feature>
<dbReference type="OrthoDB" id="9803764at2"/>
<organism evidence="7 8">
    <name type="scientific">Vibrio caribbeanicus ATCC BAA-2122</name>
    <dbReference type="NCBI Taxonomy" id="796620"/>
    <lineage>
        <taxon>Bacteria</taxon>
        <taxon>Pseudomonadati</taxon>
        <taxon>Pseudomonadota</taxon>
        <taxon>Gammaproteobacteria</taxon>
        <taxon>Vibrionales</taxon>
        <taxon>Vibrionaceae</taxon>
        <taxon>Vibrio</taxon>
    </lineage>
</organism>
<keyword evidence="3" id="KW-0804">Transcription</keyword>
<proteinExistence type="predicted"/>
<dbReference type="eggNOG" id="COG2207">
    <property type="taxonomic scope" value="Bacteria"/>
</dbReference>
<keyword evidence="8" id="KW-1185">Reference proteome</keyword>
<dbReference type="PANTHER" id="PTHR43280:SF28">
    <property type="entry name" value="HTH-TYPE TRANSCRIPTIONAL ACTIVATOR RHAS"/>
    <property type="match status" value="1"/>
</dbReference>
<protein>
    <submittedName>
        <fullName evidence="7">AraC/XylS family transcriptional regulator</fullName>
    </submittedName>
</protein>
<sequence>MVKALLAFFLLLHTSCTLASPISSESLLPLEIDYQGESLVIKDIFRAQGGGIWITDIFDQRFFFDGHSAIALKKGDPAAAPKITTHIYDELWYVSSNLVYRSQYDRGGQMIFKLPATAEINSMGSSEDYIWLSDQNNFYFYNMKNAQLTALSLRELYQFSNVSGVKISDAEFIASNWVLATNIGIFRFNGSTVAPISGNENGAIEVLYATQDKQYLLAGGEGGAFLVDINKQYQMVMLDTQNKVSSITESERNYWFGTSSGVLLVDKSDFDNKRRLLQGAQVFDLLNDTVTGIWLATENNLYHYPTQSISIERFKYDQLKFLKVEEKPLRLINIEGSSQYWLITNKSVFKLSFGNAPSAKLIFTGNINDVDMANGALWIATNNGLVYLDTKSERVVSLGLPHFLSENSIEKVAIDGLTQLWGISQNRLWTYNFEAKLLLTYEHDWLIERETLASVTHLLSSDSGEVILGTAHGLYIVKKGHISFIVDSRSYGHVSDIVITKDKNLWVAAQFGFYRVSLKTEKVEPLLLQFPKSAHTCSWRDDNGIWLSSTSGLALYDLKGEVRRYYGQELGLNNDVVSGSICSSNGNDSLIIGDREGFVEINESQIIEDQRQGLNGVISLVNQSGQLEATASDKSQSFVLALGTPLTFKVGFFPEMPRVVIEYRLGETWRNLLGRSLVFENLGPGDYQLEIRARRINTSKWTYSTPFSFSINQSVYRGSYSPLLFTSVLIGILFCLCLVYLTHLYRLKTQKCEKLTSKIIQLEHQSLTLKAAESMLRKNYLLRGLIYTKCISKVSDTTKCLSPLDKRYTNEIEHSMEGLKQLIHSAHNPDPIMQAYSLTMIIDCVIETWRVELSNNGVNIVLDSDRELYVQLTRFNLDQIFNVIFDSFALKVNQGARIFIGLRQRERRVVCSFTMAEADSLSLQPFLELKRAIEELVLLSGGKINIYDCDQIMGFEISWPVASTQPLQIAQKEKHISQDQQWLDRVFHLVEKRYADADFGTTTAAKLLFMSERSLQRRFKLHFQQTFTEYLNDVRLVKAGQMLVKGQKVSEVAFCCGFNDPSYFSQRFKSKFGASPTQFVEEREEKVEGSMVL</sequence>
<evidence type="ECO:0000313" key="7">
    <source>
        <dbReference type="EMBL" id="EFP97757.1"/>
    </source>
</evidence>
<feature type="transmembrane region" description="Helical" evidence="4">
    <location>
        <begin position="720"/>
        <end position="741"/>
    </location>
</feature>
<dbReference type="STRING" id="796620.VIBC2010_13964"/>
<dbReference type="InterPro" id="IPR013783">
    <property type="entry name" value="Ig-like_fold"/>
</dbReference>
<evidence type="ECO:0000256" key="1">
    <source>
        <dbReference type="ARBA" id="ARBA00023015"/>
    </source>
</evidence>
<evidence type="ECO:0000313" key="8">
    <source>
        <dbReference type="Proteomes" id="UP000002943"/>
    </source>
</evidence>
<dbReference type="InterPro" id="IPR015943">
    <property type="entry name" value="WD40/YVTN_repeat-like_dom_sf"/>
</dbReference>
<evidence type="ECO:0000256" key="3">
    <source>
        <dbReference type="ARBA" id="ARBA00023163"/>
    </source>
</evidence>
<keyword evidence="4" id="KW-0472">Membrane</keyword>
<gene>
    <name evidence="7" type="ORF">VIBC2010_13964</name>
</gene>